<evidence type="ECO:0000313" key="4">
    <source>
        <dbReference type="Proteomes" id="UP000030588"/>
    </source>
</evidence>
<dbReference type="Proteomes" id="UP000476934">
    <property type="component" value="Unassembled WGS sequence"/>
</dbReference>
<dbReference type="EMBL" id="JAAIWK010000022">
    <property type="protein sequence ID" value="NEY20895.1"/>
    <property type="molecule type" value="Genomic_DNA"/>
</dbReference>
<dbReference type="STRING" id="363870.NG54_00900"/>
<reference evidence="2 4" key="1">
    <citation type="submission" date="2014-10" db="EMBL/GenBank/DDBJ databases">
        <title>Draft genome of phytase producing Bacillus ginsengihumi strain M2.11.</title>
        <authorList>
            <person name="Toymentseva A."/>
            <person name="Boulygina E.A."/>
            <person name="Kazakov S.V."/>
            <person name="Kayumov I."/>
            <person name="Suleimanova A.D."/>
            <person name="Mardanova A.M."/>
            <person name="Maria S.N."/>
            <person name="Sergey M.Y."/>
            <person name="Sharipova M.R."/>
        </authorList>
    </citation>
    <scope>NUCLEOTIDE SEQUENCE [LARGE SCALE GENOMIC DNA]</scope>
    <source>
        <strain evidence="2 4">M2.11</strain>
    </source>
</reference>
<feature type="transmembrane region" description="Helical" evidence="1">
    <location>
        <begin position="219"/>
        <end position="240"/>
    </location>
</feature>
<organism evidence="2 4">
    <name type="scientific">Heyndrickxia ginsengihumi</name>
    <dbReference type="NCBI Taxonomy" id="363870"/>
    <lineage>
        <taxon>Bacteria</taxon>
        <taxon>Bacillati</taxon>
        <taxon>Bacillota</taxon>
        <taxon>Bacilli</taxon>
        <taxon>Bacillales</taxon>
        <taxon>Bacillaceae</taxon>
        <taxon>Heyndrickxia</taxon>
    </lineage>
</organism>
<keyword evidence="5" id="KW-1185">Reference proteome</keyword>
<keyword evidence="1" id="KW-0472">Membrane</keyword>
<feature type="transmembrane region" description="Helical" evidence="1">
    <location>
        <begin position="261"/>
        <end position="278"/>
    </location>
</feature>
<reference evidence="3 5" key="3">
    <citation type="submission" date="2020-03" db="EMBL/GenBank/DDBJ databases">
        <title>Bacillus aquiflavi sp. nov., isolated from yellow water of strong flavor Chinese baijiu in Yibin region of China.</title>
        <authorList>
            <person name="Xie J."/>
        </authorList>
    </citation>
    <scope>NUCLEOTIDE SEQUENCE [LARGE SCALE GENOMIC DNA]</scope>
    <source>
        <strain evidence="3 5">Gsoil 114</strain>
    </source>
</reference>
<keyword evidence="1" id="KW-1133">Transmembrane helix</keyword>
<feature type="transmembrane region" description="Helical" evidence="1">
    <location>
        <begin position="147"/>
        <end position="169"/>
    </location>
</feature>
<feature type="transmembrane region" description="Helical" evidence="1">
    <location>
        <begin position="429"/>
        <end position="453"/>
    </location>
</feature>
<name>A0A0A6VHR0_9BACI</name>
<sequence length="570" mass="63040">MKQEKTLATSTTKSKRTFNSWVNNPVLEDYALRYAPKSFRKWSEFSVANSALGGIAFLADFTIGASISISYGFTNAFWGIIAAAVIIFLTGLPIGYYSAKYNVDMDLLTRGAGFGYLGSTLTSLVYASFTFIYFSTEGAIMAQALQVYFHIPLAVGYLISSLIIIPLVLFGMTALSKLQVWTQPIWITLMIAPIIAILVKDPHSFNEWMHFAGNSPTGTAFNPLFFAMSSGVVLSLITQIGEQADYLRFMPDRNAKNHRKWLWAVVLAGPGWIFIGAFKQLSGSFLASFIAPSVGLAKANEPIHMFVKAFGEFIPGTFIVLTIATFFVLLSQVKINVTNAYSGSLSWSNFFSRLLHFHPGRVVWLMFQIAIAITLMEAGLFNFLNTILGFYSNVAVAWIGAIVADLIINKKLLKISPAYIEFKRAHLYNFNPVGFGSMIIASIISIIAYFGVFGEMMQAFSPFLSLILAFILAPIIAIATKGKYYIARENTFVQTQMEMAAGTSDTSSLHSTVHEAHTHHHTNENTEVTCSVCGFDYEPMDSTYCPFHQGMICSLCCSLEKNCHDICKKS</sequence>
<feature type="transmembrane region" description="Helical" evidence="1">
    <location>
        <begin position="459"/>
        <end position="479"/>
    </location>
</feature>
<dbReference type="EMBL" id="JRUN01000001">
    <property type="protein sequence ID" value="KHD86958.1"/>
    <property type="molecule type" value="Genomic_DNA"/>
</dbReference>
<dbReference type="Gene3D" id="1.10.4160.10">
    <property type="entry name" value="Hydantoin permease"/>
    <property type="match status" value="1"/>
</dbReference>
<accession>A0A0A6VHR0</accession>
<feature type="transmembrane region" description="Helical" evidence="1">
    <location>
        <begin position="181"/>
        <end position="199"/>
    </location>
</feature>
<feature type="transmembrane region" description="Helical" evidence="1">
    <location>
        <begin position="77"/>
        <end position="99"/>
    </location>
</feature>
<feature type="transmembrane region" description="Helical" evidence="1">
    <location>
        <begin position="362"/>
        <end position="384"/>
    </location>
</feature>
<dbReference type="Proteomes" id="UP000030588">
    <property type="component" value="Unassembled WGS sequence"/>
</dbReference>
<comment type="caution">
    <text evidence="2">The sequence shown here is derived from an EMBL/GenBank/DDBJ whole genome shotgun (WGS) entry which is preliminary data.</text>
</comment>
<gene>
    <name evidence="3" type="ORF">G4D61_13125</name>
    <name evidence="2" type="ORF">NG54_00900</name>
</gene>
<feature type="transmembrane region" description="Helical" evidence="1">
    <location>
        <begin position="390"/>
        <end position="408"/>
    </location>
</feature>
<dbReference type="PANTHER" id="PTHR30569:SF0">
    <property type="entry name" value="CYTOSINE PERMEASE"/>
    <property type="match status" value="1"/>
</dbReference>
<dbReference type="AlphaFoldDB" id="A0A0A6VHR0"/>
<dbReference type="InterPro" id="IPR030191">
    <property type="entry name" value="CodB"/>
</dbReference>
<evidence type="ECO:0000313" key="5">
    <source>
        <dbReference type="Proteomes" id="UP000476934"/>
    </source>
</evidence>
<feature type="transmembrane region" description="Helical" evidence="1">
    <location>
        <begin position="47"/>
        <end position="71"/>
    </location>
</feature>
<feature type="transmembrane region" description="Helical" evidence="1">
    <location>
        <begin position="313"/>
        <end position="330"/>
    </location>
</feature>
<feature type="transmembrane region" description="Helical" evidence="1">
    <location>
        <begin position="111"/>
        <end position="135"/>
    </location>
</feature>
<dbReference type="RefSeq" id="WP_035348426.1">
    <property type="nucleotide sequence ID" value="NZ_JAAIWK010000022.1"/>
</dbReference>
<proteinExistence type="predicted"/>
<dbReference type="GO" id="GO:0005886">
    <property type="term" value="C:plasma membrane"/>
    <property type="evidence" value="ECO:0007669"/>
    <property type="project" value="TreeGrafter"/>
</dbReference>
<reference evidence="3 5" key="2">
    <citation type="submission" date="2020-02" db="EMBL/GenBank/DDBJ databases">
        <authorList>
            <person name="Feng H."/>
        </authorList>
    </citation>
    <scope>NUCLEOTIDE SEQUENCE [LARGE SCALE GENOMIC DNA]</scope>
    <source>
        <strain evidence="3 5">Gsoil 114</strain>
    </source>
</reference>
<evidence type="ECO:0000313" key="3">
    <source>
        <dbReference type="EMBL" id="NEY20895.1"/>
    </source>
</evidence>
<dbReference type="PANTHER" id="PTHR30569">
    <property type="entry name" value="CYTOSINE TRANSPORTER CODB"/>
    <property type="match status" value="1"/>
</dbReference>
<evidence type="ECO:0000313" key="2">
    <source>
        <dbReference type="EMBL" id="KHD86958.1"/>
    </source>
</evidence>
<keyword evidence="1" id="KW-0812">Transmembrane</keyword>
<evidence type="ECO:0000256" key="1">
    <source>
        <dbReference type="SAM" id="Phobius"/>
    </source>
</evidence>
<dbReference type="OrthoDB" id="9773246at2"/>
<protein>
    <submittedName>
        <fullName evidence="2">Membrane protein</fullName>
    </submittedName>
</protein>
<dbReference type="GO" id="GO:0015209">
    <property type="term" value="F:cytosine transmembrane transporter activity"/>
    <property type="evidence" value="ECO:0007669"/>
    <property type="project" value="InterPro"/>
</dbReference>